<dbReference type="RefSeq" id="WP_186280908.1">
    <property type="nucleotide sequence ID" value="NZ_JACMSF010000004.1"/>
</dbReference>
<proteinExistence type="predicted"/>
<dbReference type="EMBL" id="JACMSF010000004">
    <property type="protein sequence ID" value="MBC2901009.1"/>
    <property type="molecule type" value="Genomic_DNA"/>
</dbReference>
<dbReference type="GO" id="GO:0004519">
    <property type="term" value="F:endonuclease activity"/>
    <property type="evidence" value="ECO:0007669"/>
    <property type="project" value="UniProtKB-KW"/>
</dbReference>
<sequence>MSAEPIPEPVMTQMDPIDLLSAIEEASPLPIRAEYIEGMVIVPPQPNYNHSNGAYRLAIQFTMAGFELAGMGMGFRAADKDGSTMSLVVPDFYVLRREPTDLDAAYLAAHKGWYPADMIALVGEVTSTNHAIDTGAKFSAYAAADIPLYVLINRTTRTAHCYSNPIHPGDDPTKAHYASGTTAVLGKPLTLPDPYPTLDTAPFLEH</sequence>
<dbReference type="Proteomes" id="UP000584670">
    <property type="component" value="Unassembled WGS sequence"/>
</dbReference>
<dbReference type="InterPro" id="IPR011335">
    <property type="entry name" value="Restrct_endonuc-II-like"/>
</dbReference>
<dbReference type="Pfam" id="PF05685">
    <property type="entry name" value="Uma2"/>
    <property type="match status" value="1"/>
</dbReference>
<dbReference type="InterPro" id="IPR008538">
    <property type="entry name" value="Uma2"/>
</dbReference>
<dbReference type="SUPFAM" id="SSF52980">
    <property type="entry name" value="Restriction endonuclease-like"/>
    <property type="match status" value="1"/>
</dbReference>
<evidence type="ECO:0000313" key="2">
    <source>
        <dbReference type="EMBL" id="MBC2901009.1"/>
    </source>
</evidence>
<keyword evidence="2" id="KW-0255">Endonuclease</keyword>
<evidence type="ECO:0000313" key="3">
    <source>
        <dbReference type="Proteomes" id="UP000584670"/>
    </source>
</evidence>
<reference evidence="2 3" key="1">
    <citation type="submission" date="2020-08" db="EMBL/GenBank/DDBJ databases">
        <title>Streptomyces sp. PSKA01 genome sequencing and assembly.</title>
        <authorList>
            <person name="Mandal S."/>
            <person name="Maiti P.K."/>
            <person name="Das P."/>
        </authorList>
    </citation>
    <scope>NUCLEOTIDE SEQUENCE [LARGE SCALE GENOMIC DNA]</scope>
    <source>
        <strain evidence="2 3">PSKA01</strain>
    </source>
</reference>
<protein>
    <submittedName>
        <fullName evidence="2">Uma2 family endonuclease</fullName>
    </submittedName>
</protein>
<dbReference type="Gene3D" id="3.90.1570.10">
    <property type="entry name" value="tt1808, chain A"/>
    <property type="match status" value="1"/>
</dbReference>
<organism evidence="2 3">
    <name type="scientific">Streptomyces cupreus</name>
    <dbReference type="NCBI Taxonomy" id="2759956"/>
    <lineage>
        <taxon>Bacteria</taxon>
        <taxon>Bacillati</taxon>
        <taxon>Actinomycetota</taxon>
        <taxon>Actinomycetes</taxon>
        <taxon>Kitasatosporales</taxon>
        <taxon>Streptomycetaceae</taxon>
        <taxon>Streptomyces</taxon>
    </lineage>
</organism>
<name>A0A7X1IZX0_9ACTN</name>
<comment type="caution">
    <text evidence="2">The sequence shown here is derived from an EMBL/GenBank/DDBJ whole genome shotgun (WGS) entry which is preliminary data.</text>
</comment>
<feature type="domain" description="Putative restriction endonuclease" evidence="1">
    <location>
        <begin position="30"/>
        <end position="165"/>
    </location>
</feature>
<dbReference type="InterPro" id="IPR012296">
    <property type="entry name" value="Nuclease_put_TT1808"/>
</dbReference>
<keyword evidence="2" id="KW-0540">Nuclease</keyword>
<dbReference type="AlphaFoldDB" id="A0A7X1IZX0"/>
<keyword evidence="2" id="KW-0378">Hydrolase</keyword>
<gene>
    <name evidence="2" type="ORF">H4N64_05205</name>
</gene>
<dbReference type="CDD" id="cd06260">
    <property type="entry name" value="DUF820-like"/>
    <property type="match status" value="1"/>
</dbReference>
<keyword evidence="3" id="KW-1185">Reference proteome</keyword>
<accession>A0A7X1IZX0</accession>
<evidence type="ECO:0000259" key="1">
    <source>
        <dbReference type="Pfam" id="PF05685"/>
    </source>
</evidence>